<reference evidence="1 2" key="1">
    <citation type="submission" date="2013-04" db="EMBL/GenBank/DDBJ databases">
        <title>The Genome Sequence of Treponema medium ATCC 700293.</title>
        <authorList>
            <consortium name="The Broad Institute Genomics Platform"/>
            <person name="Earl A."/>
            <person name="Ward D."/>
            <person name="Feldgarden M."/>
            <person name="Gevers D."/>
            <person name="Leonetti C."/>
            <person name="Blanton J.M."/>
            <person name="Dewhirst F.E."/>
            <person name="Izard J."/>
            <person name="Walker B."/>
            <person name="Young S."/>
            <person name="Zeng Q."/>
            <person name="Gargeya S."/>
            <person name="Fitzgerald M."/>
            <person name="Haas B."/>
            <person name="Abouelleil A."/>
            <person name="Allen A.W."/>
            <person name="Alvarado L."/>
            <person name="Arachchi H.M."/>
            <person name="Berlin A.M."/>
            <person name="Chapman S.B."/>
            <person name="Gainer-Dewar J."/>
            <person name="Goldberg J."/>
            <person name="Griggs A."/>
            <person name="Gujja S."/>
            <person name="Hansen M."/>
            <person name="Howarth C."/>
            <person name="Imamovic A."/>
            <person name="Ireland A."/>
            <person name="Larimer J."/>
            <person name="McCowan C."/>
            <person name="Murphy C."/>
            <person name="Pearson M."/>
            <person name="Poon T.W."/>
            <person name="Priest M."/>
            <person name="Roberts A."/>
            <person name="Saif S."/>
            <person name="Shea T."/>
            <person name="Sisk P."/>
            <person name="Sykes S."/>
            <person name="Wortman J."/>
            <person name="Nusbaum C."/>
            <person name="Birren B."/>
        </authorList>
    </citation>
    <scope>NUCLEOTIDE SEQUENCE [LARGE SCALE GENOMIC DNA]</scope>
    <source>
        <strain evidence="1 2">ATCC 700293</strain>
    </source>
</reference>
<comment type="caution">
    <text evidence="1">The sequence shown here is derived from an EMBL/GenBank/DDBJ whole genome shotgun (WGS) entry which is preliminary data.</text>
</comment>
<gene>
    <name evidence="1" type="ORF">HMPREF9195_00417</name>
</gene>
<evidence type="ECO:0000313" key="1">
    <source>
        <dbReference type="EMBL" id="EPF29713.1"/>
    </source>
</evidence>
<sequence>MDALEYCENLTPYIERTITPETLTGLNTLERLTGIVVEETGINRETANRIVNTIFDTINETDATYQDLKAFKVQGRTTNEWLHRKLNEIDSSFAHEGMISVTPYVLDGFADSNTALLSAISKHDGEQIPHISYADHKSLGLYEDLNAKQYVKTLTEAVMDNLFLSPFKCRQDKTLISKKTKEYPLLKQYFESPLDSPIDSSTKKAISIAVAIAREKKQLPLPMQSISDDEIASIVDMNLTKIKTAYKVGKKEMSLFDAVDYLIDRIVSSTVVLVKQECKRVSEELGEKAGEYIKNKVRKVFGETAAGLAKQVTKAVIAKAGETIGNIAGKGIEYIGEGLKKTGHFIRDGWENFKAGWHRFFA</sequence>
<dbReference type="Proteomes" id="UP000014634">
    <property type="component" value="Unassembled WGS sequence"/>
</dbReference>
<organism evidence="1 2">
    <name type="scientific">Treponema medium ATCC 700293</name>
    <dbReference type="NCBI Taxonomy" id="1125700"/>
    <lineage>
        <taxon>Bacteria</taxon>
        <taxon>Pseudomonadati</taxon>
        <taxon>Spirochaetota</taxon>
        <taxon>Spirochaetia</taxon>
        <taxon>Spirochaetales</taxon>
        <taxon>Treponemataceae</taxon>
        <taxon>Treponema</taxon>
    </lineage>
</organism>
<proteinExistence type="predicted"/>
<dbReference type="AlphaFoldDB" id="A0AA87NRQ8"/>
<name>A0AA87NRQ8_TREMD</name>
<evidence type="ECO:0000313" key="2">
    <source>
        <dbReference type="Proteomes" id="UP000014634"/>
    </source>
</evidence>
<accession>A0AA87NRQ8</accession>
<dbReference type="EMBL" id="ATFE01000003">
    <property type="protein sequence ID" value="EPF29713.1"/>
    <property type="molecule type" value="Genomic_DNA"/>
</dbReference>
<dbReference type="RefSeq" id="WP_016522411.1">
    <property type="nucleotide sequence ID" value="NZ_KE332517.1"/>
</dbReference>
<protein>
    <submittedName>
        <fullName evidence="1">Uncharacterized protein</fullName>
    </submittedName>
</protein>